<comment type="caution">
    <text evidence="1">The sequence shown here is derived from an EMBL/GenBank/DDBJ whole genome shotgun (WGS) entry which is preliminary data.</text>
</comment>
<sequence>MDLQLCGLQVWCWLVSTVLWLVLVERQLDLSSVNARLRGKIQEPLAVAEDEFKKSVKVNLAAPWYLLKAVSRRMRDSKSGGSIIFVSSIIGAERGLYSGSAVYASCMAAIQQLARVSALEFGKYNIRVNAIARGLHMEDGYPLSVGKEKAKSSTERVMPLLRWLDPENDLASTVIYLVGEDSRYMTGTAIFVDGGQSIVRPRLRSYM</sequence>
<protein>
    <submittedName>
        <fullName evidence="1">Uncharacterized protein</fullName>
    </submittedName>
</protein>
<dbReference type="EMBL" id="NMUH01009345">
    <property type="protein sequence ID" value="MQM19942.1"/>
    <property type="molecule type" value="Genomic_DNA"/>
</dbReference>
<dbReference type="CDD" id="cd05233">
    <property type="entry name" value="SDR_c"/>
    <property type="match status" value="1"/>
</dbReference>
<gene>
    <name evidence="1" type="ORF">Taro_052954</name>
</gene>
<dbReference type="PANTHER" id="PTHR44375">
    <property type="entry name" value="BETA-KETOACYL-ACP REDUCTASE-LIKE PROTEIN-RELATED"/>
    <property type="match status" value="1"/>
</dbReference>
<accession>A0A843XL58</accession>
<evidence type="ECO:0000313" key="2">
    <source>
        <dbReference type="Proteomes" id="UP000652761"/>
    </source>
</evidence>
<dbReference type="Proteomes" id="UP000652761">
    <property type="component" value="Unassembled WGS sequence"/>
</dbReference>
<dbReference type="Gene3D" id="3.40.50.720">
    <property type="entry name" value="NAD(P)-binding Rossmann-like Domain"/>
    <property type="match status" value="1"/>
</dbReference>
<dbReference type="PRINTS" id="PR00081">
    <property type="entry name" value="GDHRDH"/>
</dbReference>
<reference evidence="1" key="1">
    <citation type="submission" date="2017-07" db="EMBL/GenBank/DDBJ databases">
        <title>Taro Niue Genome Assembly and Annotation.</title>
        <authorList>
            <person name="Atibalentja N."/>
            <person name="Keating K."/>
            <person name="Fields C.J."/>
        </authorList>
    </citation>
    <scope>NUCLEOTIDE SEQUENCE</scope>
    <source>
        <strain evidence="1">Niue_2</strain>
        <tissue evidence="1">Leaf</tissue>
    </source>
</reference>
<dbReference type="InterPro" id="IPR002347">
    <property type="entry name" value="SDR_fam"/>
</dbReference>
<dbReference type="OrthoDB" id="294295at2759"/>
<dbReference type="PANTHER" id="PTHR44375:SF6">
    <property type="entry name" value="F28J7.36 PROTEIN"/>
    <property type="match status" value="1"/>
</dbReference>
<dbReference type="Pfam" id="PF13561">
    <property type="entry name" value="adh_short_C2"/>
    <property type="match status" value="1"/>
</dbReference>
<dbReference type="AlphaFoldDB" id="A0A843XL58"/>
<evidence type="ECO:0000313" key="1">
    <source>
        <dbReference type="EMBL" id="MQM19942.1"/>
    </source>
</evidence>
<name>A0A843XL58_COLES</name>
<proteinExistence type="predicted"/>
<dbReference type="InterPro" id="IPR036291">
    <property type="entry name" value="NAD(P)-bd_dom_sf"/>
</dbReference>
<dbReference type="SUPFAM" id="SSF51735">
    <property type="entry name" value="NAD(P)-binding Rossmann-fold domains"/>
    <property type="match status" value="1"/>
</dbReference>
<organism evidence="1 2">
    <name type="scientific">Colocasia esculenta</name>
    <name type="common">Wild taro</name>
    <name type="synonym">Arum esculentum</name>
    <dbReference type="NCBI Taxonomy" id="4460"/>
    <lineage>
        <taxon>Eukaryota</taxon>
        <taxon>Viridiplantae</taxon>
        <taxon>Streptophyta</taxon>
        <taxon>Embryophyta</taxon>
        <taxon>Tracheophyta</taxon>
        <taxon>Spermatophyta</taxon>
        <taxon>Magnoliopsida</taxon>
        <taxon>Liliopsida</taxon>
        <taxon>Araceae</taxon>
        <taxon>Aroideae</taxon>
        <taxon>Colocasieae</taxon>
        <taxon>Colocasia</taxon>
    </lineage>
</organism>
<keyword evidence="2" id="KW-1185">Reference proteome</keyword>